<reference evidence="2" key="1">
    <citation type="journal article" date="2015" name="Nature">
        <title>Bacteriocin production augments niche competition by enterococci in the mammalian gastrointestinal tract.</title>
        <authorList>
            <person name="Kommineni S."/>
            <person name="Bretl D.J."/>
            <person name="Lam V."/>
            <person name="Chakraborty R."/>
            <person name="Hayward M."/>
            <person name="Simpson P."/>
            <person name="Cao Y."/>
            <person name="Bousounis P."/>
            <person name="Kristich C.J."/>
            <person name="Salzman N.H."/>
        </authorList>
    </citation>
    <scope>NUCLEOTIDE SEQUENCE</scope>
    <source>
        <strain evidence="2">CK135</strain>
        <plasmid evidence="2">pPD1</plasmid>
    </source>
</reference>
<keyword evidence="2" id="KW-0614">Plasmid</keyword>
<protein>
    <submittedName>
        <fullName evidence="2">Ppd3</fullName>
    </submittedName>
</protein>
<sequence>MNKKDGKKIKERKIFMPLTLILGGEYIYYDKNLGMMVAGDNSNSELIEQSDNVPLDRHKCKEHVFKDKRFVEKESESLTLLGYKIVVDTVTGVNYLETPKGGITPLLDETGKACIDKISK</sequence>
<geneLocation type="plasmid" evidence="2">
    <name>pPD1</name>
</geneLocation>
<evidence type="ECO:0000259" key="1">
    <source>
        <dbReference type="Pfam" id="PF20037"/>
    </source>
</evidence>
<dbReference type="Pfam" id="PF20037">
    <property type="entry name" value="DUF6440"/>
    <property type="match status" value="1"/>
</dbReference>
<name>A0A0N7DJM8_ENTFL</name>
<dbReference type="EMBL" id="KT290268">
    <property type="protein sequence ID" value="AKU62160.1"/>
    <property type="molecule type" value="Genomic_DNA"/>
</dbReference>
<dbReference type="InterPro" id="IPR045515">
    <property type="entry name" value="DUF6440"/>
</dbReference>
<accession>A0A0N7DJM8</accession>
<proteinExistence type="predicted"/>
<organism evidence="2">
    <name type="scientific">Enterococcus faecalis</name>
    <name type="common">Streptococcus faecalis</name>
    <dbReference type="NCBI Taxonomy" id="1351"/>
    <lineage>
        <taxon>Bacteria</taxon>
        <taxon>Bacillati</taxon>
        <taxon>Bacillota</taxon>
        <taxon>Bacilli</taxon>
        <taxon>Lactobacillales</taxon>
        <taxon>Enterococcaceae</taxon>
        <taxon>Enterococcus</taxon>
    </lineage>
</organism>
<evidence type="ECO:0000313" key="2">
    <source>
        <dbReference type="EMBL" id="AKU62160.1"/>
    </source>
</evidence>
<dbReference type="RefSeq" id="WP_236922135.1">
    <property type="nucleotide sequence ID" value="NZ_KT290268.1"/>
</dbReference>
<gene>
    <name evidence="2" type="primary">ppd3</name>
</gene>
<dbReference type="AlphaFoldDB" id="A0A0N7DJM8"/>
<feature type="domain" description="DUF6440" evidence="1">
    <location>
        <begin position="69"/>
        <end position="116"/>
    </location>
</feature>